<evidence type="ECO:0000313" key="2">
    <source>
        <dbReference type="Proteomes" id="UP000642180"/>
    </source>
</evidence>
<sequence length="55" mass="6202">MTEHEWRAIWVDTLVKAGSDWESAVDALDLVYGDEPIDTTLDPIQAARDLIDESK</sequence>
<organism evidence="1 2">
    <name type="scientific">Oxalicibacterium faecigallinarum</name>
    <dbReference type="NCBI Taxonomy" id="573741"/>
    <lineage>
        <taxon>Bacteria</taxon>
        <taxon>Pseudomonadati</taxon>
        <taxon>Pseudomonadota</taxon>
        <taxon>Betaproteobacteria</taxon>
        <taxon>Burkholderiales</taxon>
        <taxon>Oxalobacteraceae</taxon>
        <taxon>Oxalicibacterium</taxon>
    </lineage>
</organism>
<protein>
    <submittedName>
        <fullName evidence="1">Uncharacterized protein</fullName>
    </submittedName>
</protein>
<dbReference type="Proteomes" id="UP000642180">
    <property type="component" value="Unassembled WGS sequence"/>
</dbReference>
<dbReference type="RefSeq" id="WP_188379810.1">
    <property type="nucleotide sequence ID" value="NZ_BMDI01000001.1"/>
</dbReference>
<keyword evidence="2" id="KW-1185">Reference proteome</keyword>
<reference evidence="2" key="1">
    <citation type="journal article" date="2019" name="Int. J. Syst. Evol. Microbiol.">
        <title>The Global Catalogue of Microorganisms (GCM) 10K type strain sequencing project: providing services to taxonomists for standard genome sequencing and annotation.</title>
        <authorList>
            <consortium name="The Broad Institute Genomics Platform"/>
            <consortium name="The Broad Institute Genome Sequencing Center for Infectious Disease"/>
            <person name="Wu L."/>
            <person name="Ma J."/>
        </authorList>
    </citation>
    <scope>NUCLEOTIDE SEQUENCE [LARGE SCALE GENOMIC DNA]</scope>
    <source>
        <strain evidence="2">CCM 2767</strain>
    </source>
</reference>
<name>A0A8J3AU36_9BURK</name>
<evidence type="ECO:0000313" key="1">
    <source>
        <dbReference type="EMBL" id="GGI16877.1"/>
    </source>
</evidence>
<gene>
    <name evidence="1" type="ORF">GCM10008066_06160</name>
</gene>
<comment type="caution">
    <text evidence="1">The sequence shown here is derived from an EMBL/GenBank/DDBJ whole genome shotgun (WGS) entry which is preliminary data.</text>
</comment>
<proteinExistence type="predicted"/>
<dbReference type="EMBL" id="BMDI01000001">
    <property type="protein sequence ID" value="GGI16877.1"/>
    <property type="molecule type" value="Genomic_DNA"/>
</dbReference>
<accession>A0A8J3AU36</accession>
<dbReference type="AlphaFoldDB" id="A0A8J3AU36"/>